<gene>
    <name evidence="1" type="ORF">FHU37_003783</name>
</gene>
<organism evidence="1 2">
    <name type="scientific">Allostreptomyces psammosilenae</name>
    <dbReference type="NCBI Taxonomy" id="1892865"/>
    <lineage>
        <taxon>Bacteria</taxon>
        <taxon>Bacillati</taxon>
        <taxon>Actinomycetota</taxon>
        <taxon>Actinomycetes</taxon>
        <taxon>Kitasatosporales</taxon>
        <taxon>Streptomycetaceae</taxon>
        <taxon>Allostreptomyces</taxon>
    </lineage>
</organism>
<dbReference type="SUPFAM" id="SSF52540">
    <property type="entry name" value="P-loop containing nucleoside triphosphate hydrolases"/>
    <property type="match status" value="1"/>
</dbReference>
<sequence length="280" mass="30273">MEQGEGGDTVDELPNVLWIGGPPGSGKSTAARTLARRHGLRWYNSDTRTWTHRDRALAAGDPAALRFEELTPAQRAALPPAERHALDLPVERGRMTVDDLRALPAAPLTIAEGTLVTPAMLPPGAADRAVWLTLSPREQRARLEARHGPGAVPELYLYLREVIEAELDRADVRRIVVDGLTPEQTAAEVEKVFAGPLAEGPTADSAVERRALLRYANQAVVEQYETVSARPWCTLDLHATVVAFACECGAPECTADVDLPVADLPPTPLLAPTHHPADPR</sequence>
<dbReference type="Proteomes" id="UP000567795">
    <property type="component" value="Unassembled WGS sequence"/>
</dbReference>
<dbReference type="RefSeq" id="WP_312892671.1">
    <property type="nucleotide sequence ID" value="NZ_JACBZD010000001.1"/>
</dbReference>
<comment type="caution">
    <text evidence="1">The sequence shown here is derived from an EMBL/GenBank/DDBJ whole genome shotgun (WGS) entry which is preliminary data.</text>
</comment>
<dbReference type="Gene3D" id="3.40.50.300">
    <property type="entry name" value="P-loop containing nucleotide triphosphate hydrolases"/>
    <property type="match status" value="1"/>
</dbReference>
<keyword evidence="2" id="KW-1185">Reference proteome</keyword>
<protein>
    <submittedName>
        <fullName evidence="1">DNA polymerase III delta prime subunit</fullName>
    </submittedName>
</protein>
<dbReference type="InterPro" id="IPR027417">
    <property type="entry name" value="P-loop_NTPase"/>
</dbReference>
<accession>A0A853A052</accession>
<evidence type="ECO:0000313" key="1">
    <source>
        <dbReference type="EMBL" id="NYI06840.1"/>
    </source>
</evidence>
<dbReference type="EMBL" id="JACBZD010000001">
    <property type="protein sequence ID" value="NYI06840.1"/>
    <property type="molecule type" value="Genomic_DNA"/>
</dbReference>
<evidence type="ECO:0000313" key="2">
    <source>
        <dbReference type="Proteomes" id="UP000567795"/>
    </source>
</evidence>
<dbReference type="AlphaFoldDB" id="A0A853A052"/>
<name>A0A853A052_9ACTN</name>
<proteinExistence type="predicted"/>
<reference evidence="1 2" key="1">
    <citation type="submission" date="2020-07" db="EMBL/GenBank/DDBJ databases">
        <title>Sequencing the genomes of 1000 actinobacteria strains.</title>
        <authorList>
            <person name="Klenk H.-P."/>
        </authorList>
    </citation>
    <scope>NUCLEOTIDE SEQUENCE [LARGE SCALE GENOMIC DNA]</scope>
    <source>
        <strain evidence="1 2">DSM 42178</strain>
    </source>
</reference>